<dbReference type="AlphaFoldDB" id="A0A0R2RQC7"/>
<dbReference type="InterPro" id="IPR019888">
    <property type="entry name" value="Tscrpt_reg_AsnC-like"/>
</dbReference>
<dbReference type="Gene3D" id="1.10.10.10">
    <property type="entry name" value="Winged helix-like DNA-binding domain superfamily/Winged helix DNA-binding domain"/>
    <property type="match status" value="1"/>
</dbReference>
<evidence type="ECO:0000313" key="2">
    <source>
        <dbReference type="EMBL" id="KRO62621.1"/>
    </source>
</evidence>
<dbReference type="EMBL" id="LIBO01000051">
    <property type="protein sequence ID" value="KRO62621.1"/>
    <property type="molecule type" value="Genomic_DNA"/>
</dbReference>
<dbReference type="PANTHER" id="PTHR30154">
    <property type="entry name" value="LEUCINE-RESPONSIVE REGULATORY PROTEIN"/>
    <property type="match status" value="1"/>
</dbReference>
<dbReference type="SMART" id="SM00344">
    <property type="entry name" value="HTH_ASNC"/>
    <property type="match status" value="1"/>
</dbReference>
<proteinExistence type="predicted"/>
<evidence type="ECO:0000259" key="1">
    <source>
        <dbReference type="Pfam" id="PF01037"/>
    </source>
</evidence>
<dbReference type="GO" id="GO:0043565">
    <property type="term" value="F:sequence-specific DNA binding"/>
    <property type="evidence" value="ECO:0007669"/>
    <property type="project" value="TreeGrafter"/>
</dbReference>
<organism evidence="2 3">
    <name type="scientific">Verrucomicrobia subdivision 6 bacterium BACL9 MAG-120507-bin52</name>
    <dbReference type="NCBI Taxonomy" id="1655590"/>
    <lineage>
        <taxon>Bacteria</taxon>
        <taxon>Pseudomonadati</taxon>
        <taxon>Verrucomicrobiota</taxon>
        <taxon>Verrucomicrobiia</taxon>
        <taxon>Verrucomicrobiales</taxon>
        <taxon>Verrucomicrobia subdivision 6</taxon>
    </lineage>
</organism>
<evidence type="ECO:0000313" key="3">
    <source>
        <dbReference type="Proteomes" id="UP000051269"/>
    </source>
</evidence>
<gene>
    <name evidence="2" type="ORF">ABR82_00725</name>
</gene>
<feature type="domain" description="Transcription regulator AsnC/Lrp ligand binding" evidence="1">
    <location>
        <begin position="65"/>
        <end position="138"/>
    </location>
</feature>
<reference evidence="2 3" key="1">
    <citation type="submission" date="2015-10" db="EMBL/GenBank/DDBJ databases">
        <title>Metagenome-Assembled Genomes uncover a global brackish microbiome.</title>
        <authorList>
            <person name="Hugerth L.W."/>
            <person name="Larsson J."/>
            <person name="Alneberg J."/>
            <person name="Lindh M.V."/>
            <person name="Legrand C."/>
            <person name="Pinhassi J."/>
            <person name="Andersson A.F."/>
        </authorList>
    </citation>
    <scope>NUCLEOTIDE SEQUENCE [LARGE SCALE GENOMIC DNA]</scope>
    <source>
        <strain evidence="2">BACL18 MAG-120507-bin52</strain>
    </source>
</reference>
<comment type="caution">
    <text evidence="2">The sequence shown here is derived from an EMBL/GenBank/DDBJ whole genome shotgun (WGS) entry which is preliminary data.</text>
</comment>
<name>A0A0R2RQC7_9BACT</name>
<dbReference type="InterPro" id="IPR036388">
    <property type="entry name" value="WH-like_DNA-bd_sf"/>
</dbReference>
<dbReference type="GO" id="GO:0043200">
    <property type="term" value="P:response to amino acid"/>
    <property type="evidence" value="ECO:0007669"/>
    <property type="project" value="TreeGrafter"/>
</dbReference>
<dbReference type="InterPro" id="IPR036390">
    <property type="entry name" value="WH_DNA-bd_sf"/>
</dbReference>
<dbReference type="InterPro" id="IPR011008">
    <property type="entry name" value="Dimeric_a/b-barrel"/>
</dbReference>
<dbReference type="InterPro" id="IPR019887">
    <property type="entry name" value="Tscrpt_reg_AsnC/Lrp_C"/>
</dbReference>
<dbReference type="SUPFAM" id="SSF54909">
    <property type="entry name" value="Dimeric alpha+beta barrel"/>
    <property type="match status" value="1"/>
</dbReference>
<accession>A0A0R2RQC7</accession>
<dbReference type="GO" id="GO:0005829">
    <property type="term" value="C:cytosol"/>
    <property type="evidence" value="ECO:0007669"/>
    <property type="project" value="TreeGrafter"/>
</dbReference>
<dbReference type="Proteomes" id="UP000051269">
    <property type="component" value="Unassembled WGS sequence"/>
</dbReference>
<protein>
    <submittedName>
        <fullName evidence="2">AsnC family transcriptional regulator</fullName>
    </submittedName>
</protein>
<sequence>MDPLLQILKERGRLSNAQLSKITGQTEKEVEKALQRFEADRVILGYQAILDSDKTGHGGVRAVIEVRITPERDGGFDRIAARVARYPEVVSCQLMSGGYDLLIMVEGPDLKRVASFVAEKLSTIQGVISTATHFQLKTYKEAGVLFLQDEKAERLSVSP</sequence>
<dbReference type="SUPFAM" id="SSF46785">
    <property type="entry name" value="Winged helix' DNA-binding domain"/>
    <property type="match status" value="1"/>
</dbReference>
<dbReference type="Pfam" id="PF01037">
    <property type="entry name" value="AsnC_trans_reg"/>
    <property type="match status" value="1"/>
</dbReference>
<dbReference type="Gene3D" id="3.30.70.920">
    <property type="match status" value="1"/>
</dbReference>
<dbReference type="PANTHER" id="PTHR30154:SF34">
    <property type="entry name" value="TRANSCRIPTIONAL REGULATOR AZLB"/>
    <property type="match status" value="1"/>
</dbReference>